<feature type="modified residue" description="4-aspartylphosphate" evidence="7">
    <location>
        <position position="610"/>
    </location>
</feature>
<dbReference type="SMART" id="SM00387">
    <property type="entry name" value="HATPase_c"/>
    <property type="match status" value="1"/>
</dbReference>
<dbReference type="PRINTS" id="PR00344">
    <property type="entry name" value="BCTRLSENSOR"/>
</dbReference>
<evidence type="ECO:0000256" key="5">
    <source>
        <dbReference type="ARBA" id="ARBA00022777"/>
    </source>
</evidence>
<dbReference type="SMART" id="SM00448">
    <property type="entry name" value="REC"/>
    <property type="match status" value="2"/>
</dbReference>
<dbReference type="NCBIfam" id="TIGR00229">
    <property type="entry name" value="sensory_box"/>
    <property type="match status" value="1"/>
</dbReference>
<dbReference type="CDD" id="cd17546">
    <property type="entry name" value="REC_hyHK_CKI1_RcsC-like"/>
    <property type="match status" value="1"/>
</dbReference>
<reference evidence="11 12" key="1">
    <citation type="submission" date="2017-06" db="EMBL/GenBank/DDBJ databases">
        <title>Complete genome sequence of Nitrospirillum amazonense strain CBAmC, an endophytic nitrogen-fixing and plant growth-promoting bacterium, isolated from sugarcane.</title>
        <authorList>
            <person name="Schwab S."/>
            <person name="dos Santos Teixeira K.R."/>
            <person name="Simoes Araujo J.L."/>
            <person name="Soares Vidal M."/>
            <person name="Borges de Freitas H.R."/>
            <person name="Rivello Crivelaro A.L."/>
            <person name="Bueno de Camargo Nunes A."/>
            <person name="dos Santos C.M."/>
            <person name="Palmeira da Silva Rosa D."/>
            <person name="da Silva Padilha D."/>
            <person name="da Silva E."/>
            <person name="Araujo Terra L."/>
            <person name="Soares Mendes V."/>
            <person name="Farinelli L."/>
            <person name="Magalhaes Cruz L."/>
            <person name="Baldani J.I."/>
        </authorList>
    </citation>
    <scope>NUCLEOTIDE SEQUENCE [LARGE SCALE GENOMIC DNA]</scope>
    <source>
        <strain evidence="11 12">CBAmC</strain>
    </source>
</reference>
<dbReference type="RefSeq" id="WP_088873518.1">
    <property type="nucleotide sequence ID" value="NZ_CP022111.1"/>
</dbReference>
<dbReference type="Gene3D" id="1.10.287.130">
    <property type="match status" value="1"/>
</dbReference>
<dbReference type="Pfam" id="PF00512">
    <property type="entry name" value="HisKA"/>
    <property type="match status" value="1"/>
</dbReference>
<protein>
    <recommendedName>
        <fullName evidence="2">histidine kinase</fullName>
        <ecNumber evidence="2">2.7.13.3</ecNumber>
    </recommendedName>
</protein>
<dbReference type="SMART" id="SM00388">
    <property type="entry name" value="HisKA"/>
    <property type="match status" value="1"/>
</dbReference>
<evidence type="ECO:0000256" key="2">
    <source>
        <dbReference type="ARBA" id="ARBA00012438"/>
    </source>
</evidence>
<evidence type="ECO:0000256" key="6">
    <source>
        <dbReference type="ARBA" id="ARBA00023012"/>
    </source>
</evidence>
<dbReference type="InterPro" id="IPR001789">
    <property type="entry name" value="Sig_transdc_resp-reg_receiver"/>
</dbReference>
<feature type="domain" description="PAC" evidence="10">
    <location>
        <begin position="209"/>
        <end position="264"/>
    </location>
</feature>
<dbReference type="InterPro" id="IPR036097">
    <property type="entry name" value="HisK_dim/P_sf"/>
</dbReference>
<dbReference type="SUPFAM" id="SSF55874">
    <property type="entry name" value="ATPase domain of HSP90 chaperone/DNA topoisomerase II/histidine kinase"/>
    <property type="match status" value="1"/>
</dbReference>
<evidence type="ECO:0000259" key="8">
    <source>
        <dbReference type="PROSITE" id="PS50109"/>
    </source>
</evidence>
<evidence type="ECO:0000313" key="11">
    <source>
        <dbReference type="EMBL" id="ASG22976.1"/>
    </source>
</evidence>
<proteinExistence type="predicted"/>
<feature type="domain" description="Response regulatory" evidence="9">
    <location>
        <begin position="8"/>
        <end position="123"/>
    </location>
</feature>
<evidence type="ECO:0000259" key="9">
    <source>
        <dbReference type="PROSITE" id="PS50110"/>
    </source>
</evidence>
<dbReference type="AlphaFoldDB" id="A0A248JWS2"/>
<keyword evidence="6" id="KW-0902">Two-component regulatory system</keyword>
<dbReference type="SUPFAM" id="SSF52172">
    <property type="entry name" value="CheY-like"/>
    <property type="match status" value="2"/>
</dbReference>
<dbReference type="InterPro" id="IPR005467">
    <property type="entry name" value="His_kinase_dom"/>
</dbReference>
<dbReference type="CDD" id="cd16922">
    <property type="entry name" value="HATPase_EvgS-ArcB-TorS-like"/>
    <property type="match status" value="1"/>
</dbReference>
<dbReference type="PROSITE" id="PS50109">
    <property type="entry name" value="HIS_KIN"/>
    <property type="match status" value="1"/>
</dbReference>
<dbReference type="InterPro" id="IPR011006">
    <property type="entry name" value="CheY-like_superfamily"/>
</dbReference>
<dbReference type="KEGG" id="nao:Y958_19045"/>
<feature type="modified residue" description="4-aspartylphosphate" evidence="7">
    <location>
        <position position="58"/>
    </location>
</feature>
<evidence type="ECO:0000313" key="12">
    <source>
        <dbReference type="Proteomes" id="UP000197153"/>
    </source>
</evidence>
<gene>
    <name evidence="11" type="ORF">Y958_19045</name>
</gene>
<dbReference type="Gene3D" id="3.30.450.20">
    <property type="entry name" value="PAS domain"/>
    <property type="match status" value="1"/>
</dbReference>
<dbReference type="InterPro" id="IPR000014">
    <property type="entry name" value="PAS"/>
</dbReference>
<dbReference type="EMBL" id="CP022111">
    <property type="protein sequence ID" value="ASG22976.1"/>
    <property type="molecule type" value="Genomic_DNA"/>
</dbReference>
<evidence type="ECO:0000256" key="1">
    <source>
        <dbReference type="ARBA" id="ARBA00000085"/>
    </source>
</evidence>
<feature type="domain" description="Histidine kinase" evidence="8">
    <location>
        <begin position="307"/>
        <end position="533"/>
    </location>
</feature>
<evidence type="ECO:0000256" key="4">
    <source>
        <dbReference type="ARBA" id="ARBA00022679"/>
    </source>
</evidence>
<comment type="catalytic activity">
    <reaction evidence="1">
        <text>ATP + protein L-histidine = ADP + protein N-phospho-L-histidine.</text>
        <dbReference type="EC" id="2.7.13.3"/>
    </reaction>
</comment>
<evidence type="ECO:0000256" key="7">
    <source>
        <dbReference type="PROSITE-ProRule" id="PRU00169"/>
    </source>
</evidence>
<dbReference type="Proteomes" id="UP000197153">
    <property type="component" value="Chromosome 2"/>
</dbReference>
<keyword evidence="4" id="KW-0808">Transferase</keyword>
<organism evidence="11 12">
    <name type="scientific">Nitrospirillum viridazoti CBAmc</name>
    <dbReference type="NCBI Taxonomy" id="1441467"/>
    <lineage>
        <taxon>Bacteria</taxon>
        <taxon>Pseudomonadati</taxon>
        <taxon>Pseudomonadota</taxon>
        <taxon>Alphaproteobacteria</taxon>
        <taxon>Rhodospirillales</taxon>
        <taxon>Azospirillaceae</taxon>
        <taxon>Nitrospirillum</taxon>
        <taxon>Nitrospirillum viridazoti</taxon>
    </lineage>
</organism>
<dbReference type="Gene3D" id="3.30.565.10">
    <property type="entry name" value="Histidine kinase-like ATPase, C-terminal domain"/>
    <property type="match status" value="1"/>
</dbReference>
<feature type="domain" description="Response regulatory" evidence="9">
    <location>
        <begin position="561"/>
        <end position="680"/>
    </location>
</feature>
<dbReference type="PANTHER" id="PTHR43047">
    <property type="entry name" value="TWO-COMPONENT HISTIDINE PROTEIN KINASE"/>
    <property type="match status" value="1"/>
</dbReference>
<dbReference type="InterPro" id="IPR003661">
    <property type="entry name" value="HisK_dim/P_dom"/>
</dbReference>
<dbReference type="InterPro" id="IPR003594">
    <property type="entry name" value="HATPase_dom"/>
</dbReference>
<keyword evidence="3 7" id="KW-0597">Phosphoprotein</keyword>
<dbReference type="InterPro" id="IPR013656">
    <property type="entry name" value="PAS_4"/>
</dbReference>
<dbReference type="Pfam" id="PF08448">
    <property type="entry name" value="PAS_4"/>
    <property type="match status" value="1"/>
</dbReference>
<dbReference type="Gene3D" id="3.40.50.2300">
    <property type="match status" value="2"/>
</dbReference>
<dbReference type="InterPro" id="IPR036890">
    <property type="entry name" value="HATPase_C_sf"/>
</dbReference>
<dbReference type="CDD" id="cd17569">
    <property type="entry name" value="REC_HupR-like"/>
    <property type="match status" value="1"/>
</dbReference>
<keyword evidence="12" id="KW-1185">Reference proteome</keyword>
<evidence type="ECO:0000256" key="3">
    <source>
        <dbReference type="ARBA" id="ARBA00022553"/>
    </source>
</evidence>
<dbReference type="EC" id="2.7.13.3" evidence="2"/>
<dbReference type="CDD" id="cd00082">
    <property type="entry name" value="HisKA"/>
    <property type="match status" value="1"/>
</dbReference>
<dbReference type="SUPFAM" id="SSF47384">
    <property type="entry name" value="Homodimeric domain of signal transducing histidine kinase"/>
    <property type="match status" value="1"/>
</dbReference>
<dbReference type="Pfam" id="PF02518">
    <property type="entry name" value="HATPase_c"/>
    <property type="match status" value="1"/>
</dbReference>
<dbReference type="GO" id="GO:0005886">
    <property type="term" value="C:plasma membrane"/>
    <property type="evidence" value="ECO:0007669"/>
    <property type="project" value="TreeGrafter"/>
</dbReference>
<sequence>MIAQELPTVMVVDDEPEVLMAVTDALEDEFYVLTSTSPLKARAMLEGDDIAPLVIISDQRMPGMAGHEFLRWARELSDATRVLITGYTDIDALGAAVNAGQIFGYLPKPWTPDRLGRLIREAAEHCAVRRALAEERLLLSHLMNSVPDPIAFKDKNLRYLRSNVAHAKALGVDNPDDLIGRTDQEIGAEGAARREAADQAALEAGITVTDIQQDAPASAEAPSRRRWYSVVRSTFKDGEGATEGLVTIARDITAAKEAEQALSEAHATLERRVAERTEDLAATARDLLAARKAADMANEAKSRYLATVAHELRTPLTGVIGFSELLLRGGVSPGEWHRLLTLQAEAGRTLLGLLDDILDLSKIEAGRLTLENLPLDFRTLVDDCIALVRPSASGKGLAFNSAVTSALPAKIMGDPTRLRQVVLNLLTNAVKFTPAGSVSLTAEVLPPPAGLGGAPSRLRVCVADTGIGIPPERLSGLFEEFSQVDETTARRFGGTGLGLAICRRLVEHMDGRIGVESVPGQGSRFWFELPLAVSAEEAAALPPLTGAGPQAPSGRARGGRRILLVEDDRSTQILVSTILRGVGHEVDIVDNGAAAVQAVDTGTYDLVFMDMHMPVMGGLEATTRIRALQRTPDRPLPPLVVLTAGVTAEERERCRAVGLEIFLSKPVDLEKLLLTAATVGLPGGEGDAHD</sequence>
<keyword evidence="5" id="KW-0418">Kinase</keyword>
<dbReference type="GO" id="GO:0009927">
    <property type="term" value="F:histidine phosphotransfer kinase activity"/>
    <property type="evidence" value="ECO:0007669"/>
    <property type="project" value="TreeGrafter"/>
</dbReference>
<dbReference type="SUPFAM" id="SSF55785">
    <property type="entry name" value="PYP-like sensor domain (PAS domain)"/>
    <property type="match status" value="1"/>
</dbReference>
<dbReference type="PROSITE" id="PS50110">
    <property type="entry name" value="RESPONSE_REGULATORY"/>
    <property type="match status" value="2"/>
</dbReference>
<evidence type="ECO:0000259" key="10">
    <source>
        <dbReference type="PROSITE" id="PS50113"/>
    </source>
</evidence>
<dbReference type="PROSITE" id="PS50113">
    <property type="entry name" value="PAC"/>
    <property type="match status" value="1"/>
</dbReference>
<dbReference type="Pfam" id="PF00072">
    <property type="entry name" value="Response_reg"/>
    <property type="match status" value="2"/>
</dbReference>
<dbReference type="GO" id="GO:0000155">
    <property type="term" value="F:phosphorelay sensor kinase activity"/>
    <property type="evidence" value="ECO:0007669"/>
    <property type="project" value="InterPro"/>
</dbReference>
<name>A0A248JWS2_9PROT</name>
<dbReference type="PANTHER" id="PTHR43047:SF71">
    <property type="entry name" value="HISTIDINE KINASE CONTAINING CHEY-HOMOLOGOUS RECEIVER DOMAIN-RELATED"/>
    <property type="match status" value="1"/>
</dbReference>
<accession>A0A248JWS2</accession>
<dbReference type="FunFam" id="3.30.565.10:FF:000010">
    <property type="entry name" value="Sensor histidine kinase RcsC"/>
    <property type="match status" value="1"/>
</dbReference>
<dbReference type="InterPro" id="IPR035965">
    <property type="entry name" value="PAS-like_dom_sf"/>
</dbReference>
<dbReference type="InterPro" id="IPR000700">
    <property type="entry name" value="PAS-assoc_C"/>
</dbReference>
<dbReference type="InterPro" id="IPR004358">
    <property type="entry name" value="Sig_transdc_His_kin-like_C"/>
</dbReference>